<dbReference type="AlphaFoldDB" id="A0A1G7NQ20"/>
<evidence type="ECO:0000313" key="4">
    <source>
        <dbReference type="Proteomes" id="UP000199203"/>
    </source>
</evidence>
<sequence length="107" mass="12353">MKNTIKVALGFAAGGALILMNELRKKKKRQSNSFIAPDGNRYQKDEMYRNAEGEIFKNGRKLHFETPKLLVEANNKIDSNLNKNAHLNNQNPIDRNVNYHKRGVRHH</sequence>
<keyword evidence="4" id="KW-1185">Reference proteome</keyword>
<gene>
    <name evidence="3" type="ORF">SAMN05421825_2050</name>
</gene>
<feature type="transmembrane region" description="Helical" evidence="2">
    <location>
        <begin position="6"/>
        <end position="23"/>
    </location>
</feature>
<name>A0A1G7NQ20_9FLAO</name>
<dbReference type="OrthoDB" id="1262909at2"/>
<dbReference type="STRING" id="454006.SAMN05421825_2050"/>
<evidence type="ECO:0000313" key="3">
    <source>
        <dbReference type="EMBL" id="SDF76178.1"/>
    </source>
</evidence>
<feature type="compositionally biased region" description="Basic residues" evidence="1">
    <location>
        <begin position="98"/>
        <end position="107"/>
    </location>
</feature>
<dbReference type="RefSeq" id="WP_089873358.1">
    <property type="nucleotide sequence ID" value="NZ_FNBH01000002.1"/>
</dbReference>
<keyword evidence="2" id="KW-1133">Transmembrane helix</keyword>
<keyword evidence="2" id="KW-0812">Transmembrane</keyword>
<organism evidence="3 4">
    <name type="scientific">Epilithonimonas hungarica</name>
    <dbReference type="NCBI Taxonomy" id="454006"/>
    <lineage>
        <taxon>Bacteria</taxon>
        <taxon>Pseudomonadati</taxon>
        <taxon>Bacteroidota</taxon>
        <taxon>Flavobacteriia</taxon>
        <taxon>Flavobacteriales</taxon>
        <taxon>Weeksellaceae</taxon>
        <taxon>Chryseobacterium group</taxon>
        <taxon>Epilithonimonas</taxon>
    </lineage>
</organism>
<reference evidence="4" key="1">
    <citation type="submission" date="2016-10" db="EMBL/GenBank/DDBJ databases">
        <authorList>
            <person name="Varghese N."/>
            <person name="Submissions S."/>
        </authorList>
    </citation>
    <scope>NUCLEOTIDE SEQUENCE [LARGE SCALE GENOMIC DNA]</scope>
    <source>
        <strain evidence="4">DSM 19684</strain>
    </source>
</reference>
<dbReference type="Proteomes" id="UP000199203">
    <property type="component" value="Unassembled WGS sequence"/>
</dbReference>
<keyword evidence="2" id="KW-0472">Membrane</keyword>
<proteinExistence type="predicted"/>
<protein>
    <submittedName>
        <fullName evidence="3">Uncharacterized protein</fullName>
    </submittedName>
</protein>
<evidence type="ECO:0000256" key="2">
    <source>
        <dbReference type="SAM" id="Phobius"/>
    </source>
</evidence>
<feature type="region of interest" description="Disordered" evidence="1">
    <location>
        <begin position="83"/>
        <end position="107"/>
    </location>
</feature>
<dbReference type="EMBL" id="FNBH01000002">
    <property type="protein sequence ID" value="SDF76178.1"/>
    <property type="molecule type" value="Genomic_DNA"/>
</dbReference>
<evidence type="ECO:0000256" key="1">
    <source>
        <dbReference type="SAM" id="MobiDB-lite"/>
    </source>
</evidence>
<accession>A0A1G7NQ20</accession>